<evidence type="ECO:0000259" key="2">
    <source>
        <dbReference type="Pfam" id="PF20229"/>
    </source>
</evidence>
<evidence type="ECO:0000313" key="4">
    <source>
        <dbReference type="Proteomes" id="UP001634747"/>
    </source>
</evidence>
<dbReference type="InterPro" id="IPR018634">
    <property type="entry name" value="ChrB_C"/>
</dbReference>
<dbReference type="Pfam" id="PF20229">
    <property type="entry name" value="ChrB_N"/>
    <property type="match status" value="1"/>
</dbReference>
<reference evidence="3 4" key="1">
    <citation type="submission" date="2024-12" db="EMBL/GenBank/DDBJ databases">
        <authorList>
            <person name="Lee Y."/>
        </authorList>
    </citation>
    <scope>NUCLEOTIDE SEQUENCE [LARGE SCALE GENOMIC DNA]</scope>
    <source>
        <strain evidence="3 4">03SUJ4</strain>
    </source>
</reference>
<evidence type="ECO:0000259" key="1">
    <source>
        <dbReference type="Pfam" id="PF09828"/>
    </source>
</evidence>
<keyword evidence="4" id="KW-1185">Reference proteome</keyword>
<dbReference type="Proteomes" id="UP001634747">
    <property type="component" value="Unassembled WGS sequence"/>
</dbReference>
<dbReference type="RefSeq" id="WP_263412261.1">
    <property type="nucleotide sequence ID" value="NZ_BAABBH010000001.1"/>
</dbReference>
<gene>
    <name evidence="3" type="ORF">ACK2TP_10815</name>
</gene>
<proteinExistence type="predicted"/>
<evidence type="ECO:0000313" key="3">
    <source>
        <dbReference type="EMBL" id="MFN2976253.1"/>
    </source>
</evidence>
<feature type="domain" description="ChrB C-terminal" evidence="1">
    <location>
        <begin position="178"/>
        <end position="306"/>
    </location>
</feature>
<dbReference type="InterPro" id="IPR046858">
    <property type="entry name" value="ChrB_N"/>
</dbReference>
<feature type="domain" description="ChrB N-terminal" evidence="2">
    <location>
        <begin position="27"/>
        <end position="111"/>
    </location>
</feature>
<organism evidence="3 4">
    <name type="scientific">Terriglobus aquaticus</name>
    <dbReference type="NCBI Taxonomy" id="940139"/>
    <lineage>
        <taxon>Bacteria</taxon>
        <taxon>Pseudomonadati</taxon>
        <taxon>Acidobacteriota</taxon>
        <taxon>Terriglobia</taxon>
        <taxon>Terriglobales</taxon>
        <taxon>Acidobacteriaceae</taxon>
        <taxon>Terriglobus</taxon>
    </lineage>
</organism>
<comment type="caution">
    <text evidence="3">The sequence shown here is derived from an EMBL/GenBank/DDBJ whole genome shotgun (WGS) entry which is preliminary data.</text>
</comment>
<name>A0ABW9KM53_9BACT</name>
<dbReference type="Pfam" id="PF09828">
    <property type="entry name" value="ChrB_C"/>
    <property type="match status" value="1"/>
</dbReference>
<accession>A0ABW9KM53</accession>
<dbReference type="EMBL" id="JBJYXY010000001">
    <property type="protein sequence ID" value="MFN2976253.1"/>
    <property type="molecule type" value="Genomic_DNA"/>
</dbReference>
<sequence length="309" mass="35089">MKKINETNSAPWLLLIFTLPGNKASARVGIWRKLQRYGTLQLRNSGYLLPNTPTNQERFAWLATSIRASKGEASVLQVYTVDYPPVDKLHDLFREERRPDYSGLIQEVQKLDPSGPGFPNQLAKLKRRFDEISEIDFFHSPLRANAEEVLYKAEHPVATQVKVPKGKLSKGAYQKRAWITRPRPGIDRVSSAWLIQRFIDPKATFVFGNEPASHPKAVPFDMYESGGFGHEGENCTFETLCLRFGIRDKTVHRIGQAIHDADFDDIKFGRTEGITINQVLKGWAKQGIPDDELLRRGMDLIEGLYHSIA</sequence>
<protein>
    <submittedName>
        <fullName evidence="3">Chromate resistance protein</fullName>
    </submittedName>
</protein>